<protein>
    <submittedName>
        <fullName evidence="2">Uncharacterized protein</fullName>
    </submittedName>
</protein>
<feature type="region of interest" description="Disordered" evidence="1">
    <location>
        <begin position="104"/>
        <end position="142"/>
    </location>
</feature>
<feature type="compositionally biased region" description="Basic and acidic residues" evidence="1">
    <location>
        <begin position="121"/>
        <end position="131"/>
    </location>
</feature>
<dbReference type="RefSeq" id="WP_344088644.1">
    <property type="nucleotide sequence ID" value="NZ_BAAAPO010000062.1"/>
</dbReference>
<proteinExistence type="predicted"/>
<dbReference type="EMBL" id="BAAAPO010000062">
    <property type="protein sequence ID" value="GAA1808672.1"/>
    <property type="molecule type" value="Genomic_DNA"/>
</dbReference>
<organism evidence="2 3">
    <name type="scientific">Nostocoides veronense</name>
    <dbReference type="NCBI Taxonomy" id="330836"/>
    <lineage>
        <taxon>Bacteria</taxon>
        <taxon>Bacillati</taxon>
        <taxon>Actinomycetota</taxon>
        <taxon>Actinomycetes</taxon>
        <taxon>Micrococcales</taxon>
        <taxon>Intrasporangiaceae</taxon>
        <taxon>Nostocoides</taxon>
    </lineage>
</organism>
<evidence type="ECO:0000313" key="3">
    <source>
        <dbReference type="Proteomes" id="UP001499938"/>
    </source>
</evidence>
<gene>
    <name evidence="2" type="ORF">GCM10009811_34880</name>
</gene>
<accession>A0ABP4YFX6</accession>
<feature type="compositionally biased region" description="Polar residues" evidence="1">
    <location>
        <begin position="1"/>
        <end position="13"/>
    </location>
</feature>
<reference evidence="3" key="1">
    <citation type="journal article" date="2019" name="Int. J. Syst. Evol. Microbiol.">
        <title>The Global Catalogue of Microorganisms (GCM) 10K type strain sequencing project: providing services to taxonomists for standard genome sequencing and annotation.</title>
        <authorList>
            <consortium name="The Broad Institute Genomics Platform"/>
            <consortium name="The Broad Institute Genome Sequencing Center for Infectious Disease"/>
            <person name="Wu L."/>
            <person name="Ma J."/>
        </authorList>
    </citation>
    <scope>NUCLEOTIDE SEQUENCE [LARGE SCALE GENOMIC DNA]</scope>
    <source>
        <strain evidence="3">JCM 15592</strain>
    </source>
</reference>
<evidence type="ECO:0000256" key="1">
    <source>
        <dbReference type="SAM" id="MobiDB-lite"/>
    </source>
</evidence>
<feature type="region of interest" description="Disordered" evidence="1">
    <location>
        <begin position="1"/>
        <end position="21"/>
    </location>
</feature>
<comment type="caution">
    <text evidence="2">The sequence shown here is derived from an EMBL/GenBank/DDBJ whole genome shotgun (WGS) entry which is preliminary data.</text>
</comment>
<sequence length="142" mass="15080">MTTDAPENSTGETSDVDANPAAKIAPARIAHIVLSESFVEHHGPEHVQAYVDAVVAAQVDAQTMDEDAVATRIRERLDAVGLAIPDESYRNLAKQVHDSTGVAISTDGGEVLHGDPAVSADVHEPDVRGTDDPDDPDRPFYS</sequence>
<dbReference type="Proteomes" id="UP001499938">
    <property type="component" value="Unassembled WGS sequence"/>
</dbReference>
<keyword evidence="3" id="KW-1185">Reference proteome</keyword>
<name>A0ABP4YFX6_9MICO</name>
<evidence type="ECO:0000313" key="2">
    <source>
        <dbReference type="EMBL" id="GAA1808672.1"/>
    </source>
</evidence>